<dbReference type="Proteomes" id="UP000298433">
    <property type="component" value="Unassembled WGS sequence"/>
</dbReference>
<dbReference type="PANTHER" id="PTHR23416:SF78">
    <property type="entry name" value="LIPOPOLYSACCHARIDE BIOSYNTHESIS O-ACETYL TRANSFERASE WBBJ-RELATED"/>
    <property type="match status" value="1"/>
</dbReference>
<keyword evidence="4" id="KW-1185">Reference proteome</keyword>
<dbReference type="InterPro" id="IPR018357">
    <property type="entry name" value="Hexapep_transf_CS"/>
</dbReference>
<dbReference type="OrthoDB" id="2643438at2"/>
<dbReference type="CDD" id="cd04647">
    <property type="entry name" value="LbH_MAT_like"/>
    <property type="match status" value="1"/>
</dbReference>
<dbReference type="GO" id="GO:0016746">
    <property type="term" value="F:acyltransferase activity"/>
    <property type="evidence" value="ECO:0007669"/>
    <property type="project" value="UniProtKB-KW"/>
</dbReference>
<dbReference type="InterPro" id="IPR001451">
    <property type="entry name" value="Hexapep"/>
</dbReference>
<keyword evidence="3" id="KW-0012">Acyltransferase</keyword>
<protein>
    <submittedName>
        <fullName evidence="3">Acyltransferase</fullName>
    </submittedName>
</protein>
<dbReference type="EMBL" id="SOGN01000019">
    <property type="protein sequence ID" value="TFC82989.1"/>
    <property type="molecule type" value="Genomic_DNA"/>
</dbReference>
<accession>A0A4R8XWU3</accession>
<dbReference type="Gene3D" id="2.160.10.10">
    <property type="entry name" value="Hexapeptide repeat proteins"/>
    <property type="match status" value="1"/>
</dbReference>
<evidence type="ECO:0000256" key="1">
    <source>
        <dbReference type="ARBA" id="ARBA00022679"/>
    </source>
</evidence>
<dbReference type="PROSITE" id="PS00101">
    <property type="entry name" value="HEXAPEP_TRANSFERASES"/>
    <property type="match status" value="1"/>
</dbReference>
<sequence>MKTRFTGLPSADMHLVHSQWAVKVLMMFARGLLKKPFLGSSKGLLLLGRGSRIRNAQFVSHAGRLVVEDSAEIQGLSREGIVFGRDVSVGSGTLIRPSSYYGGEIGIGLQVGDRSSFGADCFIGCSGRIVIGSDVMIGPGVRLFSENHNFEHTDQTIKSQGVTRSYLKIGDDCWIASGVTLTAGITVGRGAVVAAGSVVTTDVPDYAVVAGVPAKVMKYRVAGAEK</sequence>
<dbReference type="InterPro" id="IPR051159">
    <property type="entry name" value="Hexapeptide_acetyltransf"/>
</dbReference>
<comment type="caution">
    <text evidence="3">The sequence shown here is derived from an EMBL/GenBank/DDBJ whole genome shotgun (WGS) entry which is preliminary data.</text>
</comment>
<keyword evidence="1 3" id="KW-0808">Transferase</keyword>
<dbReference type="Pfam" id="PF00132">
    <property type="entry name" value="Hexapep"/>
    <property type="match status" value="1"/>
</dbReference>
<gene>
    <name evidence="3" type="ORF">E3T23_03425</name>
</gene>
<dbReference type="PANTHER" id="PTHR23416">
    <property type="entry name" value="SIALIC ACID SYNTHASE-RELATED"/>
    <property type="match status" value="1"/>
</dbReference>
<evidence type="ECO:0000313" key="4">
    <source>
        <dbReference type="Proteomes" id="UP000298433"/>
    </source>
</evidence>
<dbReference type="InterPro" id="IPR011004">
    <property type="entry name" value="Trimer_LpxA-like_sf"/>
</dbReference>
<name>A0A4R8XWU3_9MICO</name>
<reference evidence="3 4" key="1">
    <citation type="submission" date="2019-03" db="EMBL/GenBank/DDBJ databases">
        <title>Genomics of glacier-inhabiting Cryobacterium strains.</title>
        <authorList>
            <person name="Liu Q."/>
            <person name="Xin Y.-H."/>
        </authorList>
    </citation>
    <scope>NUCLEOTIDE SEQUENCE [LARGE SCALE GENOMIC DNA]</scope>
    <source>
        <strain evidence="3 4">TMT2-48-2</strain>
    </source>
</reference>
<organism evidence="3 4">
    <name type="scientific">Cryobacterium cheniae</name>
    <dbReference type="NCBI Taxonomy" id="1259262"/>
    <lineage>
        <taxon>Bacteria</taxon>
        <taxon>Bacillati</taxon>
        <taxon>Actinomycetota</taxon>
        <taxon>Actinomycetes</taxon>
        <taxon>Micrococcales</taxon>
        <taxon>Microbacteriaceae</taxon>
        <taxon>Cryobacterium</taxon>
    </lineage>
</organism>
<dbReference type="SUPFAM" id="SSF51161">
    <property type="entry name" value="Trimeric LpxA-like enzymes"/>
    <property type="match status" value="1"/>
</dbReference>
<evidence type="ECO:0000313" key="3">
    <source>
        <dbReference type="EMBL" id="TFC82989.1"/>
    </source>
</evidence>
<dbReference type="AlphaFoldDB" id="A0A4R8XWU3"/>
<proteinExistence type="predicted"/>
<dbReference type="RefSeq" id="WP_134369012.1">
    <property type="nucleotide sequence ID" value="NZ_SOGN01000019.1"/>
</dbReference>
<keyword evidence="2" id="KW-0677">Repeat</keyword>
<evidence type="ECO:0000256" key="2">
    <source>
        <dbReference type="ARBA" id="ARBA00022737"/>
    </source>
</evidence>